<keyword evidence="8 11" id="KW-1133">Transmembrane helix</keyword>
<evidence type="ECO:0000256" key="6">
    <source>
        <dbReference type="ARBA" id="ARBA00022692"/>
    </source>
</evidence>
<keyword evidence="6 11" id="KW-0812">Transmembrane</keyword>
<dbReference type="InterPro" id="IPR013525">
    <property type="entry name" value="ABC2_TM"/>
</dbReference>
<name>A0A2P6MAD2_9GAMM</name>
<feature type="domain" description="ABC transmembrane type-2" evidence="12">
    <location>
        <begin position="31"/>
        <end position="256"/>
    </location>
</feature>
<dbReference type="GO" id="GO:0015920">
    <property type="term" value="P:lipopolysaccharide transport"/>
    <property type="evidence" value="ECO:0007669"/>
    <property type="project" value="TreeGrafter"/>
</dbReference>
<proteinExistence type="inferred from homology"/>
<dbReference type="PROSITE" id="PS51012">
    <property type="entry name" value="ABC_TM2"/>
    <property type="match status" value="1"/>
</dbReference>
<evidence type="ECO:0000256" key="9">
    <source>
        <dbReference type="ARBA" id="ARBA00023047"/>
    </source>
</evidence>
<evidence type="ECO:0000256" key="10">
    <source>
        <dbReference type="ARBA" id="ARBA00023136"/>
    </source>
</evidence>
<dbReference type="OrthoDB" id="9786910at2"/>
<dbReference type="Proteomes" id="UP000241736">
    <property type="component" value="Unassembled WGS sequence"/>
</dbReference>
<dbReference type="Pfam" id="PF01061">
    <property type="entry name" value="ABC2_membrane"/>
    <property type="match status" value="1"/>
</dbReference>
<evidence type="ECO:0000256" key="7">
    <source>
        <dbReference type="ARBA" id="ARBA00022903"/>
    </source>
</evidence>
<evidence type="ECO:0000256" key="5">
    <source>
        <dbReference type="ARBA" id="ARBA00022597"/>
    </source>
</evidence>
<evidence type="ECO:0000313" key="14">
    <source>
        <dbReference type="Proteomes" id="UP000241736"/>
    </source>
</evidence>
<keyword evidence="9" id="KW-0625">Polysaccharide transport</keyword>
<dbReference type="GO" id="GO:0140359">
    <property type="term" value="F:ABC-type transporter activity"/>
    <property type="evidence" value="ECO:0007669"/>
    <property type="project" value="InterPro"/>
</dbReference>
<dbReference type="PANTHER" id="PTHR30413:SF10">
    <property type="entry name" value="CAPSULE POLYSACCHARIDE EXPORT INNER-MEMBRANE PROTEIN CTRC"/>
    <property type="match status" value="1"/>
</dbReference>
<feature type="transmembrane region" description="Helical" evidence="11">
    <location>
        <begin position="232"/>
        <end position="253"/>
    </location>
</feature>
<dbReference type="AlphaFoldDB" id="A0A2P6MAD2"/>
<evidence type="ECO:0000256" key="8">
    <source>
        <dbReference type="ARBA" id="ARBA00022989"/>
    </source>
</evidence>
<evidence type="ECO:0000313" key="13">
    <source>
        <dbReference type="EMBL" id="PRH82938.1"/>
    </source>
</evidence>
<dbReference type="GO" id="GO:0015774">
    <property type="term" value="P:polysaccharide transport"/>
    <property type="evidence" value="ECO:0007669"/>
    <property type="project" value="UniProtKB-KW"/>
</dbReference>
<comment type="caution">
    <text evidence="13">The sequence shown here is derived from an EMBL/GenBank/DDBJ whole genome shotgun (WGS) entry which is preliminary data.</text>
</comment>
<protein>
    <recommendedName>
        <fullName evidence="11">Transport permease protein</fullName>
    </recommendedName>
</protein>
<dbReference type="RefSeq" id="WP_106989846.1">
    <property type="nucleotide sequence ID" value="NZ_KZ679086.1"/>
</dbReference>
<evidence type="ECO:0000256" key="2">
    <source>
        <dbReference type="ARBA" id="ARBA00007783"/>
    </source>
</evidence>
<dbReference type="InterPro" id="IPR047817">
    <property type="entry name" value="ABC2_TM_bact-type"/>
</dbReference>
<feature type="transmembrane region" description="Helical" evidence="11">
    <location>
        <begin position="179"/>
        <end position="198"/>
    </location>
</feature>
<evidence type="ECO:0000256" key="4">
    <source>
        <dbReference type="ARBA" id="ARBA00022475"/>
    </source>
</evidence>
<sequence length="264" mass="28864">MAILRSLHRNRELVVALVRREVLGRYRGSVLGLAWSFLHPLFMLAVYTFVFSVVFQARWPGGGGSQVDFALVLFTALLAFGVFAECVGRAPGLVLGNPNYVTKVVFPLEVLPVVSLLSSLFHAAVGLLIWLGFHLLVRGLPSATAVLLPLALAPLLLLTLGVSWFLASLGVFLRDVSQVVGVLTTTLMFLTPIFYAVSSVPPEYQAVMLANPLTPVVEQVRDVMLWGRGLDWPAWGLQMLLSSLLAWAGFAWFQSTRKGFADVL</sequence>
<reference evidence="13 14" key="1">
    <citation type="submission" date="2018-03" db="EMBL/GenBank/DDBJ databases">
        <title>Arenimonas caeni sp. nov., isolated from activated sludge.</title>
        <authorList>
            <person name="Liu H."/>
        </authorList>
    </citation>
    <scope>NUCLEOTIDE SEQUENCE [LARGE SCALE GENOMIC DNA]</scope>
    <source>
        <strain evidence="14">z29</strain>
    </source>
</reference>
<evidence type="ECO:0000259" key="12">
    <source>
        <dbReference type="PROSITE" id="PS51012"/>
    </source>
</evidence>
<feature type="transmembrane region" description="Helical" evidence="11">
    <location>
        <begin position="69"/>
        <end position="87"/>
    </location>
</feature>
<keyword evidence="10 11" id="KW-0472">Membrane</keyword>
<keyword evidence="14" id="KW-1185">Reference proteome</keyword>
<feature type="transmembrane region" description="Helical" evidence="11">
    <location>
        <begin position="30"/>
        <end position="57"/>
    </location>
</feature>
<keyword evidence="7" id="KW-0972">Capsule biogenesis/degradation</keyword>
<dbReference type="InterPro" id="IPR000412">
    <property type="entry name" value="ABC_2_transport"/>
</dbReference>
<keyword evidence="4 11" id="KW-1003">Cell membrane</keyword>
<gene>
    <name evidence="13" type="ORF">C6N40_04655</name>
</gene>
<evidence type="ECO:0000256" key="1">
    <source>
        <dbReference type="ARBA" id="ARBA00004651"/>
    </source>
</evidence>
<evidence type="ECO:0000256" key="3">
    <source>
        <dbReference type="ARBA" id="ARBA00022448"/>
    </source>
</evidence>
<keyword evidence="3 11" id="KW-0813">Transport</keyword>
<accession>A0A2P6MAD2</accession>
<dbReference type="EMBL" id="PVLF01000004">
    <property type="protein sequence ID" value="PRH82938.1"/>
    <property type="molecule type" value="Genomic_DNA"/>
</dbReference>
<comment type="subcellular location">
    <subcellularLocation>
        <location evidence="11">Cell inner membrane</location>
        <topology evidence="11">Multi-pass membrane protein</topology>
    </subcellularLocation>
    <subcellularLocation>
        <location evidence="1">Cell membrane</location>
        <topology evidence="1">Multi-pass membrane protein</topology>
    </subcellularLocation>
</comment>
<feature type="transmembrane region" description="Helical" evidence="11">
    <location>
        <begin position="145"/>
        <end position="167"/>
    </location>
</feature>
<evidence type="ECO:0000256" key="11">
    <source>
        <dbReference type="RuleBase" id="RU361157"/>
    </source>
</evidence>
<feature type="transmembrane region" description="Helical" evidence="11">
    <location>
        <begin position="108"/>
        <end position="133"/>
    </location>
</feature>
<dbReference type="GO" id="GO:0043190">
    <property type="term" value="C:ATP-binding cassette (ABC) transporter complex"/>
    <property type="evidence" value="ECO:0007669"/>
    <property type="project" value="InterPro"/>
</dbReference>
<organism evidence="13 14">
    <name type="scientific">Arenimonas caeni</name>
    <dbReference type="NCBI Taxonomy" id="2058085"/>
    <lineage>
        <taxon>Bacteria</taxon>
        <taxon>Pseudomonadati</taxon>
        <taxon>Pseudomonadota</taxon>
        <taxon>Gammaproteobacteria</taxon>
        <taxon>Lysobacterales</taxon>
        <taxon>Lysobacteraceae</taxon>
        <taxon>Arenimonas</taxon>
    </lineage>
</organism>
<keyword evidence="5" id="KW-0762">Sugar transport</keyword>
<dbReference type="PANTHER" id="PTHR30413">
    <property type="entry name" value="INNER MEMBRANE TRANSPORT PERMEASE"/>
    <property type="match status" value="1"/>
</dbReference>
<dbReference type="PRINTS" id="PR00164">
    <property type="entry name" value="ABC2TRNSPORT"/>
</dbReference>
<comment type="similarity">
    <text evidence="2 11">Belongs to the ABC-2 integral membrane protein family.</text>
</comment>